<reference evidence="1 2" key="1">
    <citation type="submission" date="2021-07" db="EMBL/GenBank/DDBJ databases">
        <authorList>
            <person name="Kim M.K."/>
        </authorList>
    </citation>
    <scope>NUCLEOTIDE SEQUENCE [LARGE SCALE GENOMIC DNA]</scope>
    <source>
        <strain evidence="1 2">HLY7-15</strain>
    </source>
</reference>
<evidence type="ECO:0000313" key="1">
    <source>
        <dbReference type="EMBL" id="MBW3365640.1"/>
    </source>
</evidence>
<evidence type="ECO:0000313" key="2">
    <source>
        <dbReference type="Proteomes" id="UP000774935"/>
    </source>
</evidence>
<keyword evidence="2" id="KW-1185">Reference proteome</keyword>
<comment type="caution">
    <text evidence="1">The sequence shown here is derived from an EMBL/GenBank/DDBJ whole genome shotgun (WGS) entry which is preliminary data.</text>
</comment>
<dbReference type="RefSeq" id="WP_199110101.1">
    <property type="nucleotide sequence ID" value="NZ_JAHWXQ010000002.1"/>
</dbReference>
<protein>
    <submittedName>
        <fullName evidence="1">Uncharacterized protein</fullName>
    </submittedName>
</protein>
<dbReference type="EMBL" id="JAHWXQ010000002">
    <property type="protein sequence ID" value="MBW3365640.1"/>
    <property type="molecule type" value="Genomic_DNA"/>
</dbReference>
<name>A0ABS6XCB6_9BACT</name>
<dbReference type="Proteomes" id="UP000774935">
    <property type="component" value="Unassembled WGS sequence"/>
</dbReference>
<sequence>MEVPQLVNPAKARPVEHYAFPANDYEPKQIKKLYYRIVTNPEPQEIAI</sequence>
<proteinExistence type="predicted"/>
<gene>
    <name evidence="1" type="ORF">KYK27_11320</name>
</gene>
<organism evidence="1 2">
    <name type="scientific">Pontibacter populi</name>
    <dbReference type="NCBI Taxonomy" id="890055"/>
    <lineage>
        <taxon>Bacteria</taxon>
        <taxon>Pseudomonadati</taxon>
        <taxon>Bacteroidota</taxon>
        <taxon>Cytophagia</taxon>
        <taxon>Cytophagales</taxon>
        <taxon>Hymenobacteraceae</taxon>
        <taxon>Pontibacter</taxon>
    </lineage>
</organism>
<accession>A0ABS6XCB6</accession>